<name>A0AC35TVK2_9BILA</name>
<sequence>MSKQVNYAGYSPTFNDANLYEEEMIVDDDIIVDDEKVSQVFVDGEVKADNEKDRQMVVDARVADDDFIFYEEAGLQDEIMGDDIYMESIGQYIHDEGSLMPNQVIRGNVKVTNRAPKKTKKKKNRFHTSVTLKRLQELATPIRDAENMKNAILDMGSPKKRNYGKQKCLVRKNLKEKKEISDGEEKWGFPNPSSNHFNLYNKHDLAAFNSNFLKIDLLNMDARCLDCYVHTSFCMRQFIFFLPYLPNSNAIPSDLKDIDTGEIFDLKLVIPFHALDNMEATAKEIVFNLNEEIKPEWLSLDYYNTNYRNEGKDRELLDSLIGVISAEFASTSLISFTFMKKHMVWLNFLIKKDANLVRGLTERFNKRSLGVKKFLKLQTEGVSTAKRVNKAFSKIRWDALAIDMEAARNELPAERNKRCFLLPEIRRKKQKSSLDLLISPLEEPIEGNNYRVTVRESGKSVSINYFLLHELMSKPNINGVQMNFKFSQEITSSLM</sequence>
<dbReference type="WBParaSite" id="RSKR_0000470100.1">
    <property type="protein sequence ID" value="RSKR_0000470100.1"/>
    <property type="gene ID" value="RSKR_0000470100"/>
</dbReference>
<proteinExistence type="predicted"/>
<reference evidence="2" key="1">
    <citation type="submission" date="2016-11" db="UniProtKB">
        <authorList>
            <consortium name="WormBaseParasite"/>
        </authorList>
    </citation>
    <scope>IDENTIFICATION</scope>
    <source>
        <strain evidence="2">KR3021</strain>
    </source>
</reference>
<evidence type="ECO:0000313" key="2">
    <source>
        <dbReference type="WBParaSite" id="RSKR_0000470100.1"/>
    </source>
</evidence>
<organism evidence="1 2">
    <name type="scientific">Rhabditophanes sp. KR3021</name>
    <dbReference type="NCBI Taxonomy" id="114890"/>
    <lineage>
        <taxon>Eukaryota</taxon>
        <taxon>Metazoa</taxon>
        <taxon>Ecdysozoa</taxon>
        <taxon>Nematoda</taxon>
        <taxon>Chromadorea</taxon>
        <taxon>Rhabditida</taxon>
        <taxon>Tylenchina</taxon>
        <taxon>Panagrolaimomorpha</taxon>
        <taxon>Strongyloidoidea</taxon>
        <taxon>Alloionematidae</taxon>
        <taxon>Rhabditophanes</taxon>
    </lineage>
</organism>
<evidence type="ECO:0000313" key="1">
    <source>
        <dbReference type="Proteomes" id="UP000095286"/>
    </source>
</evidence>
<dbReference type="Proteomes" id="UP000095286">
    <property type="component" value="Unplaced"/>
</dbReference>
<accession>A0AC35TVK2</accession>
<protein>
    <submittedName>
        <fullName evidence="2">ULP_PROTEASE domain-containing protein</fullName>
    </submittedName>
</protein>